<accession>A0A2T5GE37</accession>
<comment type="function">
    <text evidence="5">Catalyzes the reversible transfer of the terminal phosphate group between ATP and AMP. Plays an important role in cellular energy homeostasis and in adenine nucleotide metabolism.</text>
</comment>
<evidence type="ECO:0000313" key="10">
    <source>
        <dbReference type="Proteomes" id="UP000244180"/>
    </source>
</evidence>
<sequence length="173" mass="17738">MNLILMGLPGAGKGTQAERIRDAYRIPHISTGDMFRAAVAKGTPLGLEAKRSMDAGALVPDEVTIGIVRERLSEPDAAEGFLLEGFPQRSLRRKRLSGSSPMPAGRSTGSSTSPSRKTSSSGVSPAAGSAAGAGRRITSSSIRRRSPTSATGAAGNSTSGTTIGRRRSPNACG</sequence>
<dbReference type="Proteomes" id="UP000244180">
    <property type="component" value="Unassembled WGS sequence"/>
</dbReference>
<keyword evidence="5 7" id="KW-0067">ATP-binding</keyword>
<feature type="binding site" evidence="5">
    <location>
        <position position="93"/>
    </location>
    <ligand>
        <name>ATP</name>
        <dbReference type="ChEBI" id="CHEBI:30616"/>
    </ligand>
</feature>
<comment type="subcellular location">
    <subcellularLocation>
        <location evidence="5 7">Cytoplasm</location>
    </subcellularLocation>
</comment>
<dbReference type="HAMAP" id="MF_00235">
    <property type="entry name" value="Adenylate_kinase_Adk"/>
    <property type="match status" value="1"/>
</dbReference>
<keyword evidence="1 5" id="KW-0808">Transferase</keyword>
<dbReference type="Pfam" id="PF00406">
    <property type="entry name" value="ADK"/>
    <property type="match status" value="1"/>
</dbReference>
<dbReference type="EMBL" id="PEBV01000004">
    <property type="protein sequence ID" value="PTQ54448.1"/>
    <property type="molecule type" value="Genomic_DNA"/>
</dbReference>
<proteinExistence type="inferred from homology"/>
<keyword evidence="2 5" id="KW-0545">Nucleotide biosynthesis</keyword>
<feature type="binding site" evidence="5">
    <location>
        <begin position="10"/>
        <end position="15"/>
    </location>
    <ligand>
        <name>ATP</name>
        <dbReference type="ChEBI" id="CHEBI:30616"/>
    </ligand>
</feature>
<dbReference type="GO" id="GO:0004017">
    <property type="term" value="F:AMP kinase activity"/>
    <property type="evidence" value="ECO:0007669"/>
    <property type="project" value="UniProtKB-UniRule"/>
</dbReference>
<feature type="region of interest" description="Disordered" evidence="8">
    <location>
        <begin position="88"/>
        <end position="173"/>
    </location>
</feature>
<gene>
    <name evidence="5" type="primary">adk</name>
    <name evidence="9" type="ORF">HSCHL_0367</name>
</gene>
<feature type="region of interest" description="NMP" evidence="5">
    <location>
        <begin position="30"/>
        <end position="59"/>
    </location>
</feature>
<dbReference type="InterPro" id="IPR000850">
    <property type="entry name" value="Adenylat/UMP-CMP_kin"/>
</dbReference>
<dbReference type="EC" id="2.7.4.3" evidence="5 7"/>
<comment type="similarity">
    <text evidence="5 6">Belongs to the adenylate kinase family.</text>
</comment>
<reference evidence="9 10" key="1">
    <citation type="submission" date="2017-08" db="EMBL/GenBank/DDBJ databases">
        <title>Burning lignite coal seam in the remote Altai Mountains harbors a hydrogen-driven thermophilic microbial community.</title>
        <authorList>
            <person name="Kadnikov V.V."/>
            <person name="Mardanov A.V."/>
            <person name="Ivasenko D."/>
            <person name="Beletsky A.V."/>
            <person name="Karnachuk O.V."/>
            <person name="Ravin N.V."/>
        </authorList>
    </citation>
    <scope>NUCLEOTIDE SEQUENCE [LARGE SCALE GENOMIC DNA]</scope>
    <source>
        <strain evidence="9">AL33</strain>
    </source>
</reference>
<feature type="binding site" evidence="5">
    <location>
        <position position="36"/>
    </location>
    <ligand>
        <name>AMP</name>
        <dbReference type="ChEBI" id="CHEBI:456215"/>
    </ligand>
</feature>
<organism evidence="9 10">
    <name type="scientific">Hydrogenibacillus schlegelii</name>
    <name type="common">Bacillus schlegelii</name>
    <dbReference type="NCBI Taxonomy" id="1484"/>
    <lineage>
        <taxon>Bacteria</taxon>
        <taxon>Bacillati</taxon>
        <taxon>Bacillota</taxon>
        <taxon>Bacilli</taxon>
        <taxon>Bacillales</taxon>
        <taxon>Bacillales Family X. Incertae Sedis</taxon>
        <taxon>Hydrogenibacillus</taxon>
    </lineage>
</organism>
<comment type="pathway">
    <text evidence="5">Purine metabolism; AMP biosynthesis via salvage pathway; AMP from ADP: step 1/1.</text>
</comment>
<dbReference type="UniPathway" id="UPA00588">
    <property type="reaction ID" value="UER00649"/>
</dbReference>
<dbReference type="SUPFAM" id="SSF52540">
    <property type="entry name" value="P-loop containing nucleoside triphosphate hydrolases"/>
    <property type="match status" value="1"/>
</dbReference>
<protein>
    <recommendedName>
        <fullName evidence="5 7">Adenylate kinase</fullName>
        <shortName evidence="5">AK</shortName>
        <ecNumber evidence="5 7">2.7.4.3</ecNumber>
    </recommendedName>
    <alternativeName>
        <fullName evidence="5">ATP-AMP transphosphorylase</fullName>
    </alternativeName>
    <alternativeName>
        <fullName evidence="5">ATP:AMP phosphotransferase</fullName>
    </alternativeName>
    <alternativeName>
        <fullName evidence="5">Adenylate monophosphate kinase</fullName>
    </alternativeName>
</protein>
<dbReference type="GO" id="GO:0044209">
    <property type="term" value="P:AMP salvage"/>
    <property type="evidence" value="ECO:0007669"/>
    <property type="project" value="UniProtKB-UniRule"/>
</dbReference>
<comment type="caution">
    <text evidence="5">Lacks conserved residue(s) required for the propagation of feature annotation.</text>
</comment>
<dbReference type="GO" id="GO:0005737">
    <property type="term" value="C:cytoplasm"/>
    <property type="evidence" value="ECO:0007669"/>
    <property type="project" value="UniProtKB-SubCell"/>
</dbReference>
<comment type="catalytic activity">
    <reaction evidence="5 7">
        <text>AMP + ATP = 2 ADP</text>
        <dbReference type="Rhea" id="RHEA:12973"/>
        <dbReference type="ChEBI" id="CHEBI:30616"/>
        <dbReference type="ChEBI" id="CHEBI:456215"/>
        <dbReference type="ChEBI" id="CHEBI:456216"/>
        <dbReference type="EC" id="2.7.4.3"/>
    </reaction>
</comment>
<feature type="binding site" evidence="5">
    <location>
        <begin position="57"/>
        <end position="59"/>
    </location>
    <ligand>
        <name>AMP</name>
        <dbReference type="ChEBI" id="CHEBI:456215"/>
    </ligand>
</feature>
<keyword evidence="5" id="KW-0963">Cytoplasm</keyword>
<keyword evidence="3 5" id="KW-0547">Nucleotide-binding</keyword>
<dbReference type="GO" id="GO:0005524">
    <property type="term" value="F:ATP binding"/>
    <property type="evidence" value="ECO:0007669"/>
    <property type="project" value="UniProtKB-UniRule"/>
</dbReference>
<evidence type="ECO:0000256" key="5">
    <source>
        <dbReference type="HAMAP-Rule" id="MF_00235"/>
    </source>
</evidence>
<dbReference type="InterPro" id="IPR027417">
    <property type="entry name" value="P-loop_NTPase"/>
</dbReference>
<dbReference type="Gene3D" id="3.40.50.300">
    <property type="entry name" value="P-loop containing nucleotide triphosphate hydrolases"/>
    <property type="match status" value="1"/>
</dbReference>
<feature type="compositionally biased region" description="Basic residues" evidence="8">
    <location>
        <begin position="164"/>
        <end position="173"/>
    </location>
</feature>
<evidence type="ECO:0000256" key="2">
    <source>
        <dbReference type="ARBA" id="ARBA00022727"/>
    </source>
</evidence>
<feature type="binding site" evidence="5">
    <location>
        <position position="100"/>
    </location>
    <ligand>
        <name>ATP</name>
        <dbReference type="ChEBI" id="CHEBI:30616"/>
    </ligand>
</feature>
<evidence type="ECO:0000256" key="4">
    <source>
        <dbReference type="ARBA" id="ARBA00022777"/>
    </source>
</evidence>
<dbReference type="AlphaFoldDB" id="A0A2T5GE37"/>
<feature type="binding site" evidence="5">
    <location>
        <position position="88"/>
    </location>
    <ligand>
        <name>AMP</name>
        <dbReference type="ChEBI" id="CHEBI:456215"/>
    </ligand>
</feature>
<evidence type="ECO:0000256" key="7">
    <source>
        <dbReference type="RuleBase" id="RU003331"/>
    </source>
</evidence>
<feature type="compositionally biased region" description="Low complexity" evidence="8">
    <location>
        <begin position="97"/>
        <end position="162"/>
    </location>
</feature>
<evidence type="ECO:0000256" key="8">
    <source>
        <dbReference type="SAM" id="MobiDB-lite"/>
    </source>
</evidence>
<comment type="domain">
    <text evidence="5">Consists of three domains, a large central CORE domain and two small peripheral domains, NMPbind and LID, which undergo movements during catalysis. The LID domain closes over the site of phosphoryl transfer upon ATP binding. Assembling and dissambling the active center during each catalytic cycle provides an effective means to prevent ATP hydrolysis.</text>
</comment>
<dbReference type="CDD" id="cd01428">
    <property type="entry name" value="ADK"/>
    <property type="match status" value="1"/>
</dbReference>
<comment type="subunit">
    <text evidence="5 7">Monomer.</text>
</comment>
<feature type="binding site" evidence="5">
    <location>
        <position position="31"/>
    </location>
    <ligand>
        <name>AMP</name>
        <dbReference type="ChEBI" id="CHEBI:456215"/>
    </ligand>
</feature>
<name>A0A2T5GE37_HYDSH</name>
<dbReference type="PRINTS" id="PR00094">
    <property type="entry name" value="ADENYLTKNASE"/>
</dbReference>
<dbReference type="PANTHER" id="PTHR23359">
    <property type="entry name" value="NUCLEOTIDE KINASE"/>
    <property type="match status" value="1"/>
</dbReference>
<feature type="binding site" evidence="5">
    <location>
        <position position="95"/>
    </location>
    <ligand>
        <name>AMP</name>
        <dbReference type="ChEBI" id="CHEBI:456215"/>
    </ligand>
</feature>
<evidence type="ECO:0000256" key="6">
    <source>
        <dbReference type="RuleBase" id="RU003330"/>
    </source>
</evidence>
<evidence type="ECO:0000256" key="3">
    <source>
        <dbReference type="ARBA" id="ARBA00022741"/>
    </source>
</evidence>
<comment type="caution">
    <text evidence="9">The sequence shown here is derived from an EMBL/GenBank/DDBJ whole genome shotgun (WGS) entry which is preliminary data.</text>
</comment>
<evidence type="ECO:0000313" key="9">
    <source>
        <dbReference type="EMBL" id="PTQ54448.1"/>
    </source>
</evidence>
<keyword evidence="4 5" id="KW-0418">Kinase</keyword>
<evidence type="ECO:0000256" key="1">
    <source>
        <dbReference type="ARBA" id="ARBA00022679"/>
    </source>
</evidence>